<feature type="domain" description="EF-hand" evidence="2">
    <location>
        <begin position="120"/>
        <end position="155"/>
    </location>
</feature>
<reference evidence="3 4" key="1">
    <citation type="submission" date="2020-08" db="EMBL/GenBank/DDBJ databases">
        <title>Plant Genome Project.</title>
        <authorList>
            <person name="Zhang R.-G."/>
        </authorList>
    </citation>
    <scope>NUCLEOTIDE SEQUENCE [LARGE SCALE GENOMIC DNA]</scope>
    <source>
        <tissue evidence="3">Rhizome</tissue>
    </source>
</reference>
<dbReference type="AlphaFoldDB" id="A0A8J5I0T2"/>
<feature type="domain" description="EF-hand" evidence="2">
    <location>
        <begin position="11"/>
        <end position="46"/>
    </location>
</feature>
<comment type="caution">
    <text evidence="3">The sequence shown here is derived from an EMBL/GenBank/DDBJ whole genome shotgun (WGS) entry which is preliminary data.</text>
</comment>
<dbReference type="Pfam" id="PF13499">
    <property type="entry name" value="EF-hand_7"/>
    <property type="match status" value="2"/>
</dbReference>
<sequence length="167" mass="18771">MDPLQEKNFLACLADHQEAFALFDRNGDGHITPQELESVLQSMGYHPTRKDLMDMIKEVDTDGNGTIELNEFQDIIFNAITEANAEEELKEAFKLFDKDNNGLISPNELMSVIGNLGKEVQYEEVEAMIKEVDLDGDVHVDFREFSRVMGGWQLNLPSANQASTSSD</sequence>
<dbReference type="SMART" id="SM00054">
    <property type="entry name" value="EFh"/>
    <property type="match status" value="4"/>
</dbReference>
<dbReference type="FunFam" id="1.10.238.10:FF:000001">
    <property type="entry name" value="Calmodulin 1"/>
    <property type="match status" value="1"/>
</dbReference>
<dbReference type="EMBL" id="JACMSC010000004">
    <property type="protein sequence ID" value="KAG6524722.1"/>
    <property type="molecule type" value="Genomic_DNA"/>
</dbReference>
<dbReference type="PANTHER" id="PTHR23048:SF0">
    <property type="entry name" value="CALMODULIN LIKE 3"/>
    <property type="match status" value="1"/>
</dbReference>
<dbReference type="Proteomes" id="UP000734854">
    <property type="component" value="Unassembled WGS sequence"/>
</dbReference>
<protein>
    <recommendedName>
        <fullName evidence="2">EF-hand domain-containing protein</fullName>
    </recommendedName>
</protein>
<dbReference type="InterPro" id="IPR050230">
    <property type="entry name" value="CALM/Myosin/TropC-like"/>
</dbReference>
<dbReference type="GO" id="GO:0005509">
    <property type="term" value="F:calcium ion binding"/>
    <property type="evidence" value="ECO:0007669"/>
    <property type="project" value="InterPro"/>
</dbReference>
<evidence type="ECO:0000259" key="2">
    <source>
        <dbReference type="PROSITE" id="PS50222"/>
    </source>
</evidence>
<name>A0A8J5I0T2_ZINOF</name>
<dbReference type="InterPro" id="IPR002048">
    <property type="entry name" value="EF_hand_dom"/>
</dbReference>
<dbReference type="CDD" id="cd00051">
    <property type="entry name" value="EFh"/>
    <property type="match status" value="2"/>
</dbReference>
<dbReference type="PROSITE" id="PS50222">
    <property type="entry name" value="EF_HAND_2"/>
    <property type="match status" value="4"/>
</dbReference>
<evidence type="ECO:0000313" key="3">
    <source>
        <dbReference type="EMBL" id="KAG6524722.1"/>
    </source>
</evidence>
<organism evidence="3 4">
    <name type="scientific">Zingiber officinale</name>
    <name type="common">Ginger</name>
    <name type="synonym">Amomum zingiber</name>
    <dbReference type="NCBI Taxonomy" id="94328"/>
    <lineage>
        <taxon>Eukaryota</taxon>
        <taxon>Viridiplantae</taxon>
        <taxon>Streptophyta</taxon>
        <taxon>Embryophyta</taxon>
        <taxon>Tracheophyta</taxon>
        <taxon>Spermatophyta</taxon>
        <taxon>Magnoliopsida</taxon>
        <taxon>Liliopsida</taxon>
        <taxon>Zingiberales</taxon>
        <taxon>Zingiberaceae</taxon>
        <taxon>Zingiber</taxon>
    </lineage>
</organism>
<proteinExistence type="predicted"/>
<keyword evidence="4" id="KW-1185">Reference proteome</keyword>
<evidence type="ECO:0000256" key="1">
    <source>
        <dbReference type="ARBA" id="ARBA00022737"/>
    </source>
</evidence>
<feature type="domain" description="EF-hand" evidence="2">
    <location>
        <begin position="47"/>
        <end position="82"/>
    </location>
</feature>
<accession>A0A8J5I0T2</accession>
<evidence type="ECO:0000313" key="4">
    <source>
        <dbReference type="Proteomes" id="UP000734854"/>
    </source>
</evidence>
<dbReference type="PROSITE" id="PS00018">
    <property type="entry name" value="EF_HAND_1"/>
    <property type="match status" value="3"/>
</dbReference>
<dbReference type="GO" id="GO:0016460">
    <property type="term" value="C:myosin II complex"/>
    <property type="evidence" value="ECO:0007669"/>
    <property type="project" value="TreeGrafter"/>
</dbReference>
<dbReference type="InterPro" id="IPR018247">
    <property type="entry name" value="EF_Hand_1_Ca_BS"/>
</dbReference>
<keyword evidence="1" id="KW-0677">Repeat</keyword>
<gene>
    <name evidence="3" type="ORF">ZIOFF_014660</name>
</gene>
<dbReference type="OrthoDB" id="26525at2759"/>
<dbReference type="PANTHER" id="PTHR23048">
    <property type="entry name" value="MYOSIN LIGHT CHAIN 1, 3"/>
    <property type="match status" value="1"/>
</dbReference>
<feature type="domain" description="EF-hand" evidence="2">
    <location>
        <begin position="84"/>
        <end position="119"/>
    </location>
</feature>